<evidence type="ECO:0000313" key="1">
    <source>
        <dbReference type="EMBL" id="CDS84057.1"/>
    </source>
</evidence>
<evidence type="ECO:0000313" key="3">
    <source>
        <dbReference type="EMBL" id="CDS92834.1"/>
    </source>
</evidence>
<name>A0A069AQV7_CLODI</name>
<dbReference type="EMBL" id="LK932360">
    <property type="protein sequence ID" value="CDS84057.1"/>
    <property type="molecule type" value="Genomic_DNA"/>
</dbReference>
<dbReference type="AlphaFoldDB" id="A0A069AQV7"/>
<dbReference type="RefSeq" id="WP_021366733.1">
    <property type="nucleotide sequence ID" value="NZ_BBYB01000071.1"/>
</dbReference>
<gene>
    <name evidence="3" type="ORF">BN1095_1200024</name>
    <name evidence="2" type="ORF">BN1096_620023</name>
    <name evidence="1" type="ORF">BN1097_250023</name>
</gene>
<accession>A0A069AQV7</accession>
<organism evidence="3">
    <name type="scientific">Clostridioides difficile</name>
    <name type="common">Peptoclostridium difficile</name>
    <dbReference type="NCBI Taxonomy" id="1496"/>
    <lineage>
        <taxon>Bacteria</taxon>
        <taxon>Bacillati</taxon>
        <taxon>Bacillota</taxon>
        <taxon>Clostridia</taxon>
        <taxon>Peptostreptococcales</taxon>
        <taxon>Peptostreptococcaceae</taxon>
        <taxon>Clostridioides</taxon>
    </lineage>
</organism>
<sequence length="224" mass="26689">MNNNEDRIDKFLELQSKGFKFAEIAQNLKISQSTLRTFLNKKGYKSEKGKYILKDELNYNKSLDNRNLEEEKAKEYEKSKKNTISNRKKVSTKKKISNEKALSKSVEQIEFNDTGLKNAKPKQNVKPKKDRKINITQEDLDKLCEVYDWYLEVKDYNIKPKKVSNKKDVHIDDEHIDELKTTRIRIDKEVWNDFERLCSNSNFEKHQILTQALKEFMKKYKNLL</sequence>
<dbReference type="EMBL" id="LK932516">
    <property type="protein sequence ID" value="CDS87411.1"/>
    <property type="molecule type" value="Genomic_DNA"/>
</dbReference>
<evidence type="ECO:0000313" key="2">
    <source>
        <dbReference type="EMBL" id="CDS87411.1"/>
    </source>
</evidence>
<proteinExistence type="predicted"/>
<dbReference type="EMBL" id="LK932762">
    <property type="protein sequence ID" value="CDS92834.1"/>
    <property type="molecule type" value="Genomic_DNA"/>
</dbReference>
<reference evidence="3" key="1">
    <citation type="submission" date="2014-07" db="EMBL/GenBank/DDBJ databases">
        <authorList>
            <person name="Monot Marc"/>
        </authorList>
    </citation>
    <scope>NUCLEOTIDE SEQUENCE</scope>
    <source>
        <strain evidence="3">7032989</strain>
        <strain evidence="1">7032994</strain>
    </source>
</reference>
<dbReference type="Gene3D" id="1.10.10.60">
    <property type="entry name" value="Homeodomain-like"/>
    <property type="match status" value="1"/>
</dbReference>
<protein>
    <submittedName>
        <fullName evidence="3">Transcriptional regulator, repressor-like</fullName>
    </submittedName>
</protein>